<gene>
    <name evidence="1" type="ORF">CCS77_0713</name>
</gene>
<sequence>MGAKPKAAKFNNLKTLVPLDRSQYLKTKFSSFFARLENLN</sequence>
<protein>
    <submittedName>
        <fullName evidence="1">Uncharacterized protein</fullName>
    </submittedName>
</protein>
<dbReference type="AlphaFoldDB" id="A0A2R4NZD3"/>
<organism evidence="1 2">
    <name type="scientific">Campylobacter concisus</name>
    <dbReference type="NCBI Taxonomy" id="199"/>
    <lineage>
        <taxon>Bacteria</taxon>
        <taxon>Pseudomonadati</taxon>
        <taxon>Campylobacterota</taxon>
        <taxon>Epsilonproteobacteria</taxon>
        <taxon>Campylobacterales</taxon>
        <taxon>Campylobacteraceae</taxon>
        <taxon>Campylobacter</taxon>
    </lineage>
</organism>
<dbReference type="Proteomes" id="UP000241854">
    <property type="component" value="Chromosome"/>
</dbReference>
<reference evidence="1 2" key="1">
    <citation type="journal article" date="2018" name="Emerg. Microbes Infect.">
        <title>Genomic analysis of oral Campylobacter concisus strains identified a potential bacterial molecular marker associated with active Crohn's disease.</title>
        <authorList>
            <person name="Liu F."/>
            <person name="Ma R."/>
            <person name="Tay C.Y.A."/>
            <person name="Octavia S."/>
            <person name="Lan R."/>
            <person name="Chung H.K.L."/>
            <person name="Riordan S.M."/>
            <person name="Grimm M.C."/>
            <person name="Leong R.W."/>
            <person name="Tanaka M.M."/>
            <person name="Connor S."/>
            <person name="Zhang L."/>
        </authorList>
    </citation>
    <scope>NUCLEOTIDE SEQUENCE [LARGE SCALE GENOMIC DNA]</scope>
    <source>
        <strain evidence="1 2">P2CDO4</strain>
    </source>
</reference>
<name>A0A2R4NZD3_9BACT</name>
<dbReference type="EMBL" id="CP021642">
    <property type="protein sequence ID" value="AVX43774.1"/>
    <property type="molecule type" value="Genomic_DNA"/>
</dbReference>
<accession>A0A2R4NZD3</accession>
<proteinExistence type="predicted"/>
<evidence type="ECO:0000313" key="2">
    <source>
        <dbReference type="Proteomes" id="UP000241854"/>
    </source>
</evidence>
<evidence type="ECO:0000313" key="1">
    <source>
        <dbReference type="EMBL" id="AVX43774.1"/>
    </source>
</evidence>